<dbReference type="Proteomes" id="UP000245974">
    <property type="component" value="Unassembled WGS sequence"/>
</dbReference>
<dbReference type="InParanoid" id="A0A2U3MY57"/>
<keyword evidence="2" id="KW-1185">Reference proteome</keyword>
<accession>A0A2U3MY57</accession>
<gene>
    <name evidence="1" type="ORF">KPC_1471</name>
</gene>
<sequence>MQRLKCIGGPLYGLEYSHSQNEFQFIDKQTGKETSYHKLILDFTPPQAFFIAESISPDFAYALALQLMGQQSYL</sequence>
<proteinExistence type="predicted"/>
<protein>
    <submittedName>
        <fullName evidence="1">Uncharacterized protein</fullName>
    </submittedName>
</protein>
<dbReference type="AlphaFoldDB" id="A0A2U3MY57"/>
<reference evidence="2" key="1">
    <citation type="submission" date="2018-03" db="EMBL/GenBank/DDBJ databases">
        <authorList>
            <person name="Blom J."/>
        </authorList>
    </citation>
    <scope>NUCLEOTIDE SEQUENCE [LARGE SCALE GENOMIC DNA]</scope>
    <source>
        <strain evidence="2">KPC-SM-21</strain>
    </source>
</reference>
<evidence type="ECO:0000313" key="1">
    <source>
        <dbReference type="EMBL" id="SPL70293.1"/>
    </source>
</evidence>
<dbReference type="RefSeq" id="WP_121973776.1">
    <property type="nucleotide sequence ID" value="NZ_OOGT01000051.1"/>
</dbReference>
<dbReference type="EMBL" id="OOGT01000051">
    <property type="protein sequence ID" value="SPL70293.1"/>
    <property type="molecule type" value="Genomic_DNA"/>
</dbReference>
<organism evidence="1 2">
    <name type="scientific">Acinetobacter stercoris</name>
    <dbReference type="NCBI Taxonomy" id="2126983"/>
    <lineage>
        <taxon>Bacteria</taxon>
        <taxon>Pseudomonadati</taxon>
        <taxon>Pseudomonadota</taxon>
        <taxon>Gammaproteobacteria</taxon>
        <taxon>Moraxellales</taxon>
        <taxon>Moraxellaceae</taxon>
        <taxon>Acinetobacter</taxon>
    </lineage>
</organism>
<dbReference type="OrthoDB" id="6696341at2"/>
<evidence type="ECO:0000313" key="2">
    <source>
        <dbReference type="Proteomes" id="UP000245974"/>
    </source>
</evidence>
<name>A0A2U3MY57_9GAMM</name>